<feature type="transmembrane region" description="Helical" evidence="1">
    <location>
        <begin position="238"/>
        <end position="256"/>
    </location>
</feature>
<feature type="transmembrane region" description="Helical" evidence="1">
    <location>
        <begin position="176"/>
        <end position="198"/>
    </location>
</feature>
<dbReference type="Gene3D" id="3.30.70.1320">
    <property type="entry name" value="Multidrug efflux transporter AcrB pore domain like"/>
    <property type="match status" value="1"/>
</dbReference>
<dbReference type="SUPFAM" id="SSF82714">
    <property type="entry name" value="Multidrug efflux transporter AcrB TolC docking domain, DN and DC subdomains"/>
    <property type="match status" value="1"/>
</dbReference>
<dbReference type="SUPFAM" id="SSF82866">
    <property type="entry name" value="Multidrug efflux transporter AcrB transmembrane domain"/>
    <property type="match status" value="2"/>
</dbReference>
<feature type="transmembrane region" description="Helical" evidence="1">
    <location>
        <begin position="569"/>
        <end position="589"/>
    </location>
</feature>
<protein>
    <submittedName>
        <fullName evidence="2">Swarming motility protein SwrC</fullName>
    </submittedName>
</protein>
<proteinExistence type="predicted"/>
<dbReference type="PRINTS" id="PR00702">
    <property type="entry name" value="ACRIFLAVINRP"/>
</dbReference>
<dbReference type="PANTHER" id="PTHR32063:SF18">
    <property type="entry name" value="CATION EFFLUX SYSTEM PROTEIN"/>
    <property type="match status" value="1"/>
</dbReference>
<feature type="transmembrane region" description="Helical" evidence="1">
    <location>
        <begin position="48"/>
        <end position="67"/>
    </location>
</feature>
<organism evidence="2 3">
    <name type="scientific">Sporomusa acidovorans (strain ATCC 49682 / DSM 3132 / Mol)</name>
    <dbReference type="NCBI Taxonomy" id="1123286"/>
    <lineage>
        <taxon>Bacteria</taxon>
        <taxon>Bacillati</taxon>
        <taxon>Bacillota</taxon>
        <taxon>Negativicutes</taxon>
        <taxon>Selenomonadales</taxon>
        <taxon>Sporomusaceae</taxon>
        <taxon>Sporomusa</taxon>
    </lineage>
</organism>
<reference evidence="2" key="1">
    <citation type="submission" date="2024-05" db="EMBL/GenBank/DDBJ databases">
        <title>Isolation and characterization of Sporomusa carbonis sp. nov., a carboxydotrophic hydrogenogen in the genus of Sporomusa isolated from a charcoal burning pile.</title>
        <authorList>
            <person name="Boeer T."/>
            <person name="Rosenbaum F."/>
            <person name="Eysell L."/>
            <person name="Mueller V."/>
            <person name="Daniel R."/>
            <person name="Poehlein A."/>
        </authorList>
    </citation>
    <scope>NUCLEOTIDE SEQUENCE [LARGE SCALE GENOMIC DNA]</scope>
    <source>
        <strain evidence="2">DSM 3132</strain>
    </source>
</reference>
<dbReference type="InterPro" id="IPR001036">
    <property type="entry name" value="Acrflvin-R"/>
</dbReference>
<keyword evidence="1" id="KW-0472">Membrane</keyword>
<evidence type="ECO:0000313" key="2">
    <source>
        <dbReference type="EMBL" id="XFO70936.1"/>
    </source>
</evidence>
<feature type="transmembrane region" description="Helical" evidence="1">
    <location>
        <begin position="697"/>
        <end position="720"/>
    </location>
</feature>
<feature type="transmembrane region" description="Helical" evidence="1">
    <location>
        <begin position="74"/>
        <end position="94"/>
    </location>
</feature>
<feature type="transmembrane region" description="Helical" evidence="1">
    <location>
        <begin position="671"/>
        <end position="691"/>
    </location>
</feature>
<gene>
    <name evidence="2" type="primary">swrC_1</name>
    <name evidence="2" type="ORF">SPACI_009360</name>
</gene>
<dbReference type="Gene3D" id="3.30.70.1430">
    <property type="entry name" value="Multidrug efflux transporter AcrB pore domain"/>
    <property type="match status" value="1"/>
</dbReference>
<keyword evidence="3" id="KW-1185">Reference proteome</keyword>
<dbReference type="PANTHER" id="PTHR32063">
    <property type="match status" value="1"/>
</dbReference>
<keyword evidence="1" id="KW-0812">Transmembrane</keyword>
<dbReference type="Gene3D" id="1.20.1640.10">
    <property type="entry name" value="Multidrug efflux transporter AcrB transmembrane domain"/>
    <property type="match status" value="2"/>
</dbReference>
<feature type="transmembrane region" description="Helical" evidence="1">
    <location>
        <begin position="100"/>
        <end position="120"/>
    </location>
</feature>
<evidence type="ECO:0000256" key="1">
    <source>
        <dbReference type="SAM" id="Phobius"/>
    </source>
</evidence>
<dbReference type="SUPFAM" id="SSF82693">
    <property type="entry name" value="Multidrug efflux transporter AcrB pore domain, PN1, PN2, PC1 and PC2 subdomains"/>
    <property type="match status" value="1"/>
</dbReference>
<feature type="transmembrane region" description="Helical" evidence="1">
    <location>
        <begin position="596"/>
        <end position="616"/>
    </location>
</feature>
<sequence length="742" mass="80998">MESGGNILTLGENLTPVVNQIKKELPAGLEIHQTVNQPEVVKNSINEFVRLLAEAVAIILVVSFASLGMRSGLTVSLCIPLVLAIVFTCMKQLGIDLQKMSLGALIISLGLLVDDAIIVIEMMSVKIEQGWTRYNAACYAYTTCAFPMLTGTLITCAGFIPLGFALGSAAEYCSSIFSVVTISLLASWFVAATATPLLGCRFIKLKPKAAGEPDLYDSRFYRLFKQTLIWCLSHRKTVLAATAGVFFASISLLGLVKQEFFPASTRPELIVQLKLPEGASLKNTEAAAGQFAEKLKNHPQIAYYTYHVGEGAPRFILTFNPTFNKQNFAEFIIVAKDVKARDELRISLNQWLNEALPGVHVYAKVIRNGSPTDYPVMLRVKGYDHDKVREIAGQVAAVMSAHPDTTNVNLNWNEKSKILHLFIDQDKVRNLGITSQTLAAMLQTQLSGTPAAEFRENDKTIDMVFRFDIRDRKYPSQLKDLAIPTGSGSYVALDQIAKIRFEAEDGLIFRRDLKPMIIVQADTKPGVMGADSITHQVYASLAELRASLPLGYSIELDGTAEESLNSAKYLAQPVPAMIIVIMILLMIQLQNISKMVLTLLTAPLGIIGVAAGLFLTGSPMGFVVQLGILALFGIIMRNSVILMDQIDQHPAAGETTWDAIINATVTRFRPIFLTAAAAILGMIPLISSIFWGPMAVAIAFGLFGATILTLIVLPVMYAAWFKAIPNSRPVQTITMTAPNHPE</sequence>
<accession>A0ABZ3IYQ7</accession>
<feature type="transmembrane region" description="Helical" evidence="1">
    <location>
        <begin position="140"/>
        <end position="164"/>
    </location>
</feature>
<dbReference type="Gene3D" id="3.30.70.1440">
    <property type="entry name" value="Multidrug efflux transporter AcrB pore domain"/>
    <property type="match status" value="1"/>
</dbReference>
<name>A0ABZ3IYQ7_SPOA4</name>
<dbReference type="Proteomes" id="UP000216052">
    <property type="component" value="Chromosome"/>
</dbReference>
<evidence type="ECO:0000313" key="3">
    <source>
        <dbReference type="Proteomes" id="UP000216052"/>
    </source>
</evidence>
<keyword evidence="1" id="KW-1133">Transmembrane helix</keyword>
<feature type="transmembrane region" description="Helical" evidence="1">
    <location>
        <begin position="622"/>
        <end position="640"/>
    </location>
</feature>
<dbReference type="Pfam" id="PF00873">
    <property type="entry name" value="ACR_tran"/>
    <property type="match status" value="1"/>
</dbReference>
<dbReference type="EMBL" id="CP155571">
    <property type="protein sequence ID" value="XFO70936.1"/>
    <property type="molecule type" value="Genomic_DNA"/>
</dbReference>
<dbReference type="Gene3D" id="3.30.2090.10">
    <property type="entry name" value="Multidrug efflux transporter AcrB TolC docking domain, DN and DC subdomains"/>
    <property type="match status" value="1"/>
</dbReference>
<dbReference type="InterPro" id="IPR027463">
    <property type="entry name" value="AcrB_DN_DC_subdom"/>
</dbReference>